<evidence type="ECO:0000256" key="3">
    <source>
        <dbReference type="ARBA" id="ARBA00023180"/>
    </source>
</evidence>
<dbReference type="Pfam" id="PF18962">
    <property type="entry name" value="Por_Secre_tail"/>
    <property type="match status" value="1"/>
</dbReference>
<dbReference type="InterPro" id="IPR026444">
    <property type="entry name" value="Secre_tail"/>
</dbReference>
<dbReference type="PANTHER" id="PTHR44103:SF1">
    <property type="entry name" value="PROPROTEIN CONVERTASE P"/>
    <property type="match status" value="1"/>
</dbReference>
<dbReference type="NCBIfam" id="TIGR04183">
    <property type="entry name" value="Por_Secre_tail"/>
    <property type="match status" value="1"/>
</dbReference>
<dbReference type="InterPro" id="IPR013519">
    <property type="entry name" value="Int_alpha_beta-p"/>
</dbReference>
<dbReference type="SMART" id="SM00191">
    <property type="entry name" value="Int_alpha"/>
    <property type="match status" value="3"/>
</dbReference>
<accession>A0ABX7I521</accession>
<proteinExistence type="predicted"/>
<evidence type="ECO:0000259" key="5">
    <source>
        <dbReference type="Pfam" id="PF18962"/>
    </source>
</evidence>
<dbReference type="InterPro" id="IPR028994">
    <property type="entry name" value="Integrin_alpha_N"/>
</dbReference>
<evidence type="ECO:0000256" key="2">
    <source>
        <dbReference type="ARBA" id="ARBA00022737"/>
    </source>
</evidence>
<organism evidence="6 7">
    <name type="scientific">Dyadobacter sandarakinus</name>
    <dbReference type="NCBI Taxonomy" id="2747268"/>
    <lineage>
        <taxon>Bacteria</taxon>
        <taxon>Pseudomonadati</taxon>
        <taxon>Bacteroidota</taxon>
        <taxon>Cytophagia</taxon>
        <taxon>Cytophagales</taxon>
        <taxon>Spirosomataceae</taxon>
        <taxon>Dyadobacter</taxon>
    </lineage>
</organism>
<reference evidence="6 7" key="1">
    <citation type="submission" date="2020-06" db="EMBL/GenBank/DDBJ databases">
        <title>Dyadobacter sandarakinus sp. nov., isolated from the soil of the Arctic Yellow River Station.</title>
        <authorList>
            <person name="Zhang Y."/>
            <person name="Peng F."/>
        </authorList>
    </citation>
    <scope>NUCLEOTIDE SEQUENCE [LARGE SCALE GENOMIC DNA]</scope>
    <source>
        <strain evidence="6 7">Q3-56</strain>
    </source>
</reference>
<keyword evidence="3" id="KW-0325">Glycoprotein</keyword>
<dbReference type="EMBL" id="CP056775">
    <property type="protein sequence ID" value="QRR00126.1"/>
    <property type="molecule type" value="Genomic_DNA"/>
</dbReference>
<dbReference type="Proteomes" id="UP000612680">
    <property type="component" value="Chromosome"/>
</dbReference>
<keyword evidence="1" id="KW-0732">Signal</keyword>
<dbReference type="InterPro" id="IPR032812">
    <property type="entry name" value="SbsA_Ig"/>
</dbReference>
<dbReference type="RefSeq" id="WP_204660887.1">
    <property type="nucleotide sequence ID" value="NZ_CP056775.1"/>
</dbReference>
<keyword evidence="2" id="KW-0677">Repeat</keyword>
<dbReference type="Pfam" id="PF13517">
    <property type="entry name" value="FG-GAP_3"/>
    <property type="match status" value="3"/>
</dbReference>
<evidence type="ECO:0000313" key="7">
    <source>
        <dbReference type="Proteomes" id="UP000612680"/>
    </source>
</evidence>
<dbReference type="Pfam" id="PF13205">
    <property type="entry name" value="Big_5"/>
    <property type="match status" value="1"/>
</dbReference>
<evidence type="ECO:0000259" key="4">
    <source>
        <dbReference type="Pfam" id="PF13205"/>
    </source>
</evidence>
<evidence type="ECO:0000256" key="1">
    <source>
        <dbReference type="ARBA" id="ARBA00022729"/>
    </source>
</evidence>
<feature type="domain" description="Secretion system C-terminal sorting" evidence="5">
    <location>
        <begin position="589"/>
        <end position="648"/>
    </location>
</feature>
<dbReference type="SUPFAM" id="SSF69318">
    <property type="entry name" value="Integrin alpha N-terminal domain"/>
    <property type="match status" value="1"/>
</dbReference>
<evidence type="ECO:0000313" key="6">
    <source>
        <dbReference type="EMBL" id="QRR00126.1"/>
    </source>
</evidence>
<protein>
    <submittedName>
        <fullName evidence="6">VCBS repeat-containing protein</fullName>
    </submittedName>
</protein>
<dbReference type="InterPro" id="IPR013517">
    <property type="entry name" value="FG-GAP"/>
</dbReference>
<dbReference type="Gene3D" id="2.130.10.130">
    <property type="entry name" value="Integrin alpha, N-terminal"/>
    <property type="match status" value="3"/>
</dbReference>
<keyword evidence="7" id="KW-1185">Reference proteome</keyword>
<feature type="domain" description="SbsA Ig-like" evidence="4">
    <location>
        <begin position="361"/>
        <end position="455"/>
    </location>
</feature>
<name>A0ABX7I521_9BACT</name>
<sequence length="657" mass="70504">MTFQIKLFYATLLVTLFCTGLQTRGQVKFVQQPLPTGLEYTPQPGIGFVQVADINGDGFPDVLYTATTAGPLVYLQNNNGESFSTPELNPFADFISSTPPGFALNISCSIADFDGDGDLDIWNRLPGASNDNYLLNDKGVYHISPVPQGMEFTLGGVGFVQVADINGDGLPDILYTATQGAALVYLQNNNGESFSTPQTNPFADFVSSTPAGFALNVASSISDFDGDGDLDIWTRVNGSNNDNYLKNDNGIYQISPVPPGMEFTLVGVGFVQVADMNGDGLPDVLYTATQGAALVYLQNNNGESFSTPQTNPFADFVSSTPQGFALNVFGSIADFDGDGDLDIWSRLSNPGNDIYISGLGTAPVLLSTIPARNASDVNIDADILLNFDENVFTGSGNISIVNALTDQVYETFPAAGPQITGVGTNTITINPSTNLAINTSYYIVISNGALIDSDGLIVGTLDPVRKVRRSFTSRDFLPFTTNASLPVTLTSFNVVKTENALLLSWKTALEINSERFDIQRSANGKNWQNLASIAGAGSNNTPASYEFKDLDPLQGINLYRLKIVDLDGIFTYSSIRQITFNELNTMAAFPNPAQAVTTLRMGKQYVGTKMNLVNMIGQTVKTINVDNEIVNVDLSGFSPGLYFLKAGNAVVIKLIKQ</sequence>
<gene>
    <name evidence="6" type="ORF">HWI92_03980</name>
</gene>
<dbReference type="PANTHER" id="PTHR44103">
    <property type="entry name" value="PROPROTEIN CONVERTASE P"/>
    <property type="match status" value="1"/>
</dbReference>